<dbReference type="GO" id="GO:0008713">
    <property type="term" value="F:ADP-heptose-lipopolysaccharide heptosyltransferase activity"/>
    <property type="evidence" value="ECO:0007669"/>
    <property type="project" value="TreeGrafter"/>
</dbReference>
<dbReference type="SUPFAM" id="SSF53756">
    <property type="entry name" value="UDP-Glycosyltransferase/glycogen phosphorylase"/>
    <property type="match status" value="1"/>
</dbReference>
<proteinExistence type="predicted"/>
<evidence type="ECO:0000256" key="1">
    <source>
        <dbReference type="ARBA" id="ARBA00022676"/>
    </source>
</evidence>
<dbReference type="HOGENOM" id="CLU_038371_3_1_6"/>
<dbReference type="PANTHER" id="PTHR30160">
    <property type="entry name" value="TETRAACYLDISACCHARIDE 4'-KINASE-RELATED"/>
    <property type="match status" value="1"/>
</dbReference>
<accession>A0A068R935</accession>
<dbReference type="EMBL" id="FO704551">
    <property type="protein sequence ID" value="CDG22670.1"/>
    <property type="molecule type" value="Genomic_DNA"/>
</dbReference>
<dbReference type="AlphaFoldDB" id="A0A068R935"/>
<evidence type="ECO:0000256" key="2">
    <source>
        <dbReference type="ARBA" id="ARBA00022679"/>
    </source>
</evidence>
<dbReference type="InterPro" id="IPR002201">
    <property type="entry name" value="Glyco_trans_9"/>
</dbReference>
<evidence type="ECO:0000313" key="4">
    <source>
        <dbReference type="Proteomes" id="UP000032735"/>
    </source>
</evidence>
<dbReference type="RefSeq" id="WP_071825386.1">
    <property type="nucleotide sequence ID" value="NZ_FO704551.1"/>
</dbReference>
<dbReference type="CDD" id="cd03789">
    <property type="entry name" value="GT9_LPS_heptosyltransferase"/>
    <property type="match status" value="1"/>
</dbReference>
<dbReference type="Gene3D" id="3.40.50.2000">
    <property type="entry name" value="Glycogen Phosphorylase B"/>
    <property type="match status" value="2"/>
</dbReference>
<dbReference type="Proteomes" id="UP000032735">
    <property type="component" value="Chromosome"/>
</dbReference>
<dbReference type="PANTHER" id="PTHR30160:SF7">
    <property type="entry name" value="ADP-HEPTOSE--LPS HEPTOSYLTRANSFERASE 2"/>
    <property type="match status" value="1"/>
</dbReference>
<protein>
    <submittedName>
        <fullName evidence="3">Heptosyltransferase family protein</fullName>
    </submittedName>
</protein>
<sequence>MKRFRILIIRIDFLGDMICTTPLIQAIKNKWPDSEIHVLANKYNSPILENNPHISCVHTYVYSKQCERNIEPGKLNAFIKRIALIFRLRSLKFDLGIIPNGGVNKNSIQFIRHLNIPDARWHTHATEFDDRNNDHVSNRPIIHECLSGFKLLPEINLPKTDVLKLTVYPNHDLREEWLKKINSNKLKIGLFVSNKSVERKWDLSKWLNLIKSMNSQADFFIFYDPTDKINSKYFSGLSATLVNTKSVQHMIAATSCMELIVSADSAPVHLSSALNIPVVALFENRPEKYLRWHPIGVEYKLLKNKKIVNDIEVSAVIDAVNFFLGRRRDFFGYAACGKPLFGGIQTLVLPTSLSNADETSPSKYQ</sequence>
<name>A0A068R935_9GAMM</name>
<keyword evidence="2 3" id="KW-0808">Transferase</keyword>
<gene>
    <name evidence="3" type="ORF">XPG1_3023</name>
</gene>
<dbReference type="GO" id="GO:0005829">
    <property type="term" value="C:cytosol"/>
    <property type="evidence" value="ECO:0007669"/>
    <property type="project" value="TreeGrafter"/>
</dbReference>
<dbReference type="GO" id="GO:0009244">
    <property type="term" value="P:lipopolysaccharide core region biosynthetic process"/>
    <property type="evidence" value="ECO:0007669"/>
    <property type="project" value="TreeGrafter"/>
</dbReference>
<evidence type="ECO:0000313" key="3">
    <source>
        <dbReference type="EMBL" id="CDG22670.1"/>
    </source>
</evidence>
<dbReference type="Pfam" id="PF01075">
    <property type="entry name" value="Glyco_transf_9"/>
    <property type="match status" value="1"/>
</dbReference>
<keyword evidence="4" id="KW-1185">Reference proteome</keyword>
<reference evidence="3 4" key="1">
    <citation type="submission" date="2013-07" db="EMBL/GenBank/DDBJ databases">
        <authorList>
            <person name="Genoscope - CEA"/>
        </authorList>
    </citation>
    <scope>NUCLEOTIDE SEQUENCE [LARGE SCALE GENOMIC DNA]</scope>
    <source>
        <strain evidence="3 4">G6</strain>
    </source>
</reference>
<dbReference type="KEGG" id="xpo:XPG1_3023"/>
<keyword evidence="1" id="KW-0328">Glycosyltransferase</keyword>
<dbReference type="OrthoDB" id="9797795at2"/>
<dbReference type="InterPro" id="IPR051199">
    <property type="entry name" value="LPS_LOS_Heptosyltrfase"/>
</dbReference>
<organism evidence="3 4">
    <name type="scientific">Xenorhabdus poinarii G6</name>
    <dbReference type="NCBI Taxonomy" id="1354304"/>
    <lineage>
        <taxon>Bacteria</taxon>
        <taxon>Pseudomonadati</taxon>
        <taxon>Pseudomonadota</taxon>
        <taxon>Gammaproteobacteria</taxon>
        <taxon>Enterobacterales</taxon>
        <taxon>Morganellaceae</taxon>
        <taxon>Xenorhabdus</taxon>
    </lineage>
</organism>
<dbReference type="STRING" id="1354304.XPG1_3023"/>